<evidence type="ECO:0000313" key="3">
    <source>
        <dbReference type="Proteomes" id="UP000298154"/>
    </source>
</evidence>
<dbReference type="InterPro" id="IPR050625">
    <property type="entry name" value="ParA/MinD_ATPase"/>
</dbReference>
<dbReference type="AlphaFoldDB" id="A0A4R9AMI2"/>
<dbReference type="GO" id="GO:0009898">
    <property type="term" value="C:cytoplasmic side of plasma membrane"/>
    <property type="evidence" value="ECO:0007669"/>
    <property type="project" value="TreeGrafter"/>
</dbReference>
<evidence type="ECO:0000313" key="2">
    <source>
        <dbReference type="EMBL" id="TFD64436.1"/>
    </source>
</evidence>
<dbReference type="GO" id="GO:0051782">
    <property type="term" value="P:negative regulation of cell division"/>
    <property type="evidence" value="ECO:0007669"/>
    <property type="project" value="TreeGrafter"/>
</dbReference>
<dbReference type="SUPFAM" id="SSF52540">
    <property type="entry name" value="P-loop containing nucleoside triphosphate hydrolases"/>
    <property type="match status" value="1"/>
</dbReference>
<dbReference type="Proteomes" id="UP000298154">
    <property type="component" value="Unassembled WGS sequence"/>
</dbReference>
<organism evidence="2 3">
    <name type="scientific">Cryobacterium ruanii</name>
    <dbReference type="NCBI Taxonomy" id="1259197"/>
    <lineage>
        <taxon>Bacteria</taxon>
        <taxon>Bacillati</taxon>
        <taxon>Actinomycetota</taxon>
        <taxon>Actinomycetes</taxon>
        <taxon>Micrococcales</taxon>
        <taxon>Microbacteriaceae</taxon>
        <taxon>Cryobacterium</taxon>
    </lineage>
</organism>
<dbReference type="OrthoDB" id="4640801at2"/>
<dbReference type="GO" id="GO:0016887">
    <property type="term" value="F:ATP hydrolysis activity"/>
    <property type="evidence" value="ECO:0007669"/>
    <property type="project" value="TreeGrafter"/>
</dbReference>
<dbReference type="GO" id="GO:0005524">
    <property type="term" value="F:ATP binding"/>
    <property type="evidence" value="ECO:0007669"/>
    <property type="project" value="TreeGrafter"/>
</dbReference>
<feature type="region of interest" description="Disordered" evidence="1">
    <location>
        <begin position="1"/>
        <end position="24"/>
    </location>
</feature>
<dbReference type="EMBL" id="SOHK01000017">
    <property type="protein sequence ID" value="TFD64436.1"/>
    <property type="molecule type" value="Genomic_DNA"/>
</dbReference>
<dbReference type="Gene3D" id="3.40.50.300">
    <property type="entry name" value="P-loop containing nucleotide triphosphate hydrolases"/>
    <property type="match status" value="1"/>
</dbReference>
<gene>
    <name evidence="2" type="ORF">E3T47_11545</name>
</gene>
<reference evidence="2 3" key="1">
    <citation type="submission" date="2019-03" db="EMBL/GenBank/DDBJ databases">
        <title>Genomics of glacier-inhabiting Cryobacterium strains.</title>
        <authorList>
            <person name="Liu Q."/>
            <person name="Xin Y.-H."/>
        </authorList>
    </citation>
    <scope>NUCLEOTIDE SEQUENCE [LARGE SCALE GENOMIC DNA]</scope>
    <source>
        <strain evidence="2 3">Sr36</strain>
    </source>
</reference>
<evidence type="ECO:0000256" key="1">
    <source>
        <dbReference type="SAM" id="MobiDB-lite"/>
    </source>
</evidence>
<dbReference type="InterPro" id="IPR027417">
    <property type="entry name" value="P-loop_NTPase"/>
</dbReference>
<comment type="caution">
    <text evidence="2">The sequence shown here is derived from an EMBL/GenBank/DDBJ whole genome shotgun (WGS) entry which is preliminary data.</text>
</comment>
<accession>A0A4R9AMI2</accession>
<keyword evidence="3" id="KW-1185">Reference proteome</keyword>
<name>A0A4R9AMI2_9MICO</name>
<protein>
    <recommendedName>
        <fullName evidence="4">CobQ/CobB/MinD/ParA nucleotide binding domain-containing protein</fullName>
    </recommendedName>
</protein>
<proteinExistence type="predicted"/>
<dbReference type="GO" id="GO:0005829">
    <property type="term" value="C:cytosol"/>
    <property type="evidence" value="ECO:0007669"/>
    <property type="project" value="TreeGrafter"/>
</dbReference>
<sequence>MFRGASRAQGYIEADAPTPERPVVPLPERQAVDESGAPASAMPQRPVGIPSEPALADLFGGSDHDLGLLSTAPQAQGAQRGLRGVLSRLGLPMTPGPAELAEREQTEALRRDEETIRQATWTRAVSVLVANQKGGVGKTPSAIIAGGVLAAARGGSVCILEVSDDPGALSFRAEGNPARGMGELVRDVDTITSAGQLAGYTAPQTSFASVIGTVRRRPRLTHDDVTAVAAVVDQYFGIRIMDSGNQPSSSAFQGAVDTADALVIPVFNAGDAVLEAVALLDVLRSAGGKAASLAEHATILRLTDGRPENRQVVDRVDQIIADAGVEQVFTIPYDPHIAERGQITLGHLAPQTRRAFTAAAAGVVRTLQATVR</sequence>
<dbReference type="PANTHER" id="PTHR43384:SF14">
    <property type="entry name" value="ESX-1 SECRETION-ASSOCIATED PROTEIN ESPI"/>
    <property type="match status" value="1"/>
</dbReference>
<evidence type="ECO:0008006" key="4">
    <source>
        <dbReference type="Google" id="ProtNLM"/>
    </source>
</evidence>
<dbReference type="PANTHER" id="PTHR43384">
    <property type="entry name" value="SEPTUM SITE-DETERMINING PROTEIN MIND HOMOLOG, CHLOROPLASTIC-RELATED"/>
    <property type="match status" value="1"/>
</dbReference>